<dbReference type="PANTHER" id="PTHR31509">
    <property type="entry name" value="BPS1-LIKE PROTEIN"/>
    <property type="match status" value="1"/>
</dbReference>
<organism evidence="1 2">
    <name type="scientific">Clitoria ternatea</name>
    <name type="common">Butterfly pea</name>
    <dbReference type="NCBI Taxonomy" id="43366"/>
    <lineage>
        <taxon>Eukaryota</taxon>
        <taxon>Viridiplantae</taxon>
        <taxon>Streptophyta</taxon>
        <taxon>Embryophyta</taxon>
        <taxon>Tracheophyta</taxon>
        <taxon>Spermatophyta</taxon>
        <taxon>Magnoliopsida</taxon>
        <taxon>eudicotyledons</taxon>
        <taxon>Gunneridae</taxon>
        <taxon>Pentapetalae</taxon>
        <taxon>rosids</taxon>
        <taxon>fabids</taxon>
        <taxon>Fabales</taxon>
        <taxon>Fabaceae</taxon>
        <taxon>Papilionoideae</taxon>
        <taxon>50 kb inversion clade</taxon>
        <taxon>NPAAA clade</taxon>
        <taxon>indigoferoid/millettioid clade</taxon>
        <taxon>Phaseoleae</taxon>
        <taxon>Clitoria</taxon>
    </lineage>
</organism>
<accession>A0AAN9FKZ4</accession>
<keyword evidence="2" id="KW-1185">Reference proteome</keyword>
<protein>
    <submittedName>
        <fullName evidence="1">Uncharacterized protein</fullName>
    </submittedName>
</protein>
<dbReference type="Proteomes" id="UP001359559">
    <property type="component" value="Unassembled WGS sequence"/>
</dbReference>
<evidence type="ECO:0000313" key="2">
    <source>
        <dbReference type="Proteomes" id="UP001359559"/>
    </source>
</evidence>
<proteinExistence type="predicted"/>
<gene>
    <name evidence="1" type="ORF">RJT34_23367</name>
</gene>
<comment type="caution">
    <text evidence="1">The sequence shown here is derived from an EMBL/GenBank/DDBJ whole genome shotgun (WGS) entry which is preliminary data.</text>
</comment>
<dbReference type="EMBL" id="JAYKXN010000006">
    <property type="protein sequence ID" value="KAK7278339.1"/>
    <property type="molecule type" value="Genomic_DNA"/>
</dbReference>
<sequence>MRAPTILRTLPLRQLQPRAPVAVTPLPEKTRFDRKLTAELDTLRSQGGGGEIGLAHLLDAAITTQKIALDSLVNVCYIDDVDRVFVDKYLEDNVEILDACNYFMDKMGNINEYVDSLRVVVHLVDSCSNNNKGSAKDLALTRALQFLDSCQGIEKRCKEMEKGGFCLKKTFQQKLFHHETESPVGEAMCGSKAMALMCCRLLQLGLSFDSKRGLPKIKLLMSQPRRSCCCSWMGILQELAKQAEGSAEKKRLQRKRSCWSSLLQQTVSAATELKEQMKGKREKEMKYAVERVKISCRELEHGVEIVEERVKSLYKSLIDVRMTLLGILSKPTLF</sequence>
<evidence type="ECO:0000313" key="1">
    <source>
        <dbReference type="EMBL" id="KAK7278339.1"/>
    </source>
</evidence>
<name>A0AAN9FKZ4_CLITE</name>
<dbReference type="AlphaFoldDB" id="A0AAN9FKZ4"/>
<reference evidence="1 2" key="1">
    <citation type="submission" date="2024-01" db="EMBL/GenBank/DDBJ databases">
        <title>The genomes of 5 underutilized Papilionoideae crops provide insights into root nodulation and disease resistance.</title>
        <authorList>
            <person name="Yuan L."/>
        </authorList>
    </citation>
    <scope>NUCLEOTIDE SEQUENCE [LARGE SCALE GENOMIC DNA]</scope>
    <source>
        <strain evidence="1">LY-2023</strain>
        <tissue evidence="1">Leaf</tissue>
    </source>
</reference>